<sequence>MTTVVEIASALGVGIAAGLGVAVPLGAIGVLLLREGVEQGVRRAIPAAIAVSCVDVMYCAAAILVGTVAAPTVNQLGAWPKVIGAVLLLIVAAVGIACGLRRSEQPTEPSRPSLSSSRFGLFFGLTAMNPATLVYFTAVAATLAHSLHSTTAIAVTAGVGLASLLWQSLLVWAGALLGSRATAYTRRFTVLVGNVVVAAFGAVMLVSATL</sequence>
<feature type="transmembrane region" description="Helical" evidence="6">
    <location>
        <begin position="12"/>
        <end position="33"/>
    </location>
</feature>
<comment type="subcellular location">
    <subcellularLocation>
        <location evidence="1">Cell membrane</location>
        <topology evidence="1">Multi-pass membrane protein</topology>
    </subcellularLocation>
</comment>
<evidence type="ECO:0000256" key="1">
    <source>
        <dbReference type="ARBA" id="ARBA00004651"/>
    </source>
</evidence>
<accession>A0A3S4BEA8</accession>
<feature type="transmembrane region" description="Helical" evidence="6">
    <location>
        <begin position="45"/>
        <end position="70"/>
    </location>
</feature>
<dbReference type="OrthoDB" id="4774807at2"/>
<keyword evidence="3 6" id="KW-0812">Transmembrane</keyword>
<dbReference type="GO" id="GO:0005886">
    <property type="term" value="C:plasma membrane"/>
    <property type="evidence" value="ECO:0007669"/>
    <property type="project" value="UniProtKB-SubCell"/>
</dbReference>
<keyword evidence="8" id="KW-1185">Reference proteome</keyword>
<evidence type="ECO:0000256" key="5">
    <source>
        <dbReference type="ARBA" id="ARBA00023136"/>
    </source>
</evidence>
<proteinExistence type="predicted"/>
<evidence type="ECO:0000313" key="8">
    <source>
        <dbReference type="Proteomes" id="UP000269998"/>
    </source>
</evidence>
<keyword evidence="4 6" id="KW-1133">Transmembrane helix</keyword>
<gene>
    <name evidence="7" type="ORF">MB901379_02360</name>
</gene>
<feature type="transmembrane region" description="Helical" evidence="6">
    <location>
        <begin position="188"/>
        <end position="208"/>
    </location>
</feature>
<dbReference type="RefSeq" id="WP_158016790.1">
    <property type="nucleotide sequence ID" value="NZ_CBCSKE010000010.1"/>
</dbReference>
<dbReference type="GO" id="GO:0006865">
    <property type="term" value="P:amino acid transport"/>
    <property type="evidence" value="ECO:0007669"/>
    <property type="project" value="InterPro"/>
</dbReference>
<name>A0A3S4BEA8_9MYCO</name>
<dbReference type="EMBL" id="LR130759">
    <property type="protein sequence ID" value="VDM88794.1"/>
    <property type="molecule type" value="Genomic_DNA"/>
</dbReference>
<organism evidence="7 8">
    <name type="scientific">Mycobacterium basiliense</name>
    <dbReference type="NCBI Taxonomy" id="2094119"/>
    <lineage>
        <taxon>Bacteria</taxon>
        <taxon>Bacillati</taxon>
        <taxon>Actinomycetota</taxon>
        <taxon>Actinomycetes</taxon>
        <taxon>Mycobacteriales</taxon>
        <taxon>Mycobacteriaceae</taxon>
        <taxon>Mycobacterium</taxon>
    </lineage>
</organism>
<feature type="transmembrane region" description="Helical" evidence="6">
    <location>
        <begin position="82"/>
        <end position="100"/>
    </location>
</feature>
<reference evidence="8" key="1">
    <citation type="submission" date="2018-02" db="EMBL/GenBank/DDBJ databases">
        <authorList>
            <person name="Seth-Smith MB H."/>
            <person name="Seth-Smith H."/>
        </authorList>
    </citation>
    <scope>NUCLEOTIDE SEQUENCE [LARGE SCALE GENOMIC DNA]</scope>
</reference>
<dbReference type="AlphaFoldDB" id="A0A3S4BEA8"/>
<dbReference type="Pfam" id="PF01810">
    <property type="entry name" value="LysE"/>
    <property type="match status" value="1"/>
</dbReference>
<keyword evidence="5 6" id="KW-0472">Membrane</keyword>
<evidence type="ECO:0000256" key="4">
    <source>
        <dbReference type="ARBA" id="ARBA00022989"/>
    </source>
</evidence>
<dbReference type="KEGG" id="mbai:MB901379_02360"/>
<feature type="transmembrane region" description="Helical" evidence="6">
    <location>
        <begin position="121"/>
        <end position="145"/>
    </location>
</feature>
<evidence type="ECO:0000256" key="6">
    <source>
        <dbReference type="SAM" id="Phobius"/>
    </source>
</evidence>
<dbReference type="InterPro" id="IPR001123">
    <property type="entry name" value="LeuE-type"/>
</dbReference>
<feature type="transmembrane region" description="Helical" evidence="6">
    <location>
        <begin position="151"/>
        <end position="176"/>
    </location>
</feature>
<protein>
    <submittedName>
        <fullName evidence="7">LysE type translocator</fullName>
    </submittedName>
</protein>
<dbReference type="Proteomes" id="UP000269998">
    <property type="component" value="Chromosome"/>
</dbReference>
<evidence type="ECO:0000313" key="7">
    <source>
        <dbReference type="EMBL" id="VDM88794.1"/>
    </source>
</evidence>
<evidence type="ECO:0000256" key="3">
    <source>
        <dbReference type="ARBA" id="ARBA00022692"/>
    </source>
</evidence>
<keyword evidence="2" id="KW-1003">Cell membrane</keyword>
<evidence type="ECO:0000256" key="2">
    <source>
        <dbReference type="ARBA" id="ARBA00022475"/>
    </source>
</evidence>